<dbReference type="AlphaFoldDB" id="A0A438IC20"/>
<name>A0A438IC20_VITVI</name>
<dbReference type="Pfam" id="PF14223">
    <property type="entry name" value="Retrotran_gag_2"/>
    <property type="match status" value="1"/>
</dbReference>
<protein>
    <submittedName>
        <fullName evidence="1">Uncharacterized protein</fullName>
    </submittedName>
</protein>
<gene>
    <name evidence="1" type="ORF">CK203_034803</name>
</gene>
<dbReference type="PANTHER" id="PTHR37610:SF92">
    <property type="entry name" value="RETROTRANSPOSON COPIA-LIKE N-TERMINAL DOMAIN-CONTAINING PROTEIN"/>
    <property type="match status" value="1"/>
</dbReference>
<proteinExistence type="predicted"/>
<reference evidence="1 2" key="1">
    <citation type="journal article" date="2018" name="PLoS Genet.">
        <title>Population sequencing reveals clonal diversity and ancestral inbreeding in the grapevine cultivar Chardonnay.</title>
        <authorList>
            <person name="Roach M.J."/>
            <person name="Johnson D.L."/>
            <person name="Bohlmann J."/>
            <person name="van Vuuren H.J."/>
            <person name="Jones S.J."/>
            <person name="Pretorius I.S."/>
            <person name="Schmidt S.A."/>
            <person name="Borneman A.R."/>
        </authorList>
    </citation>
    <scope>NUCLEOTIDE SEQUENCE [LARGE SCALE GENOMIC DNA]</scope>
    <source>
        <strain evidence="2">cv. Chardonnay</strain>
        <tissue evidence="1">Leaf</tissue>
    </source>
</reference>
<dbReference type="Gramene" id="Vitis13g00955.t01">
    <property type="protein sequence ID" value="Vitis13g00955.t01.CDS"/>
    <property type="gene ID" value="Vitis13g00955"/>
</dbReference>
<organism evidence="1 2">
    <name type="scientific">Vitis vinifera</name>
    <name type="common">Grape</name>
    <dbReference type="NCBI Taxonomy" id="29760"/>
    <lineage>
        <taxon>Eukaryota</taxon>
        <taxon>Viridiplantae</taxon>
        <taxon>Streptophyta</taxon>
        <taxon>Embryophyta</taxon>
        <taxon>Tracheophyta</taxon>
        <taxon>Spermatophyta</taxon>
        <taxon>Magnoliopsida</taxon>
        <taxon>eudicotyledons</taxon>
        <taxon>Gunneridae</taxon>
        <taxon>Pentapetalae</taxon>
        <taxon>rosids</taxon>
        <taxon>Vitales</taxon>
        <taxon>Vitaceae</taxon>
        <taxon>Viteae</taxon>
        <taxon>Vitis</taxon>
    </lineage>
</organism>
<accession>A0A438IC20</accession>
<dbReference type="EMBL" id="QGNW01000123">
    <property type="protein sequence ID" value="RVW94197.1"/>
    <property type="molecule type" value="Genomic_DNA"/>
</dbReference>
<dbReference type="Proteomes" id="UP000288805">
    <property type="component" value="Unassembled WGS sequence"/>
</dbReference>
<dbReference type="PANTHER" id="PTHR37610">
    <property type="entry name" value="CCHC-TYPE DOMAIN-CONTAINING PROTEIN"/>
    <property type="match status" value="1"/>
</dbReference>
<comment type="caution">
    <text evidence="1">The sequence shown here is derived from an EMBL/GenBank/DDBJ whole genome shotgun (WGS) entry which is preliminary data.</text>
</comment>
<sequence length="109" mass="12312">MGTAKPPAEDGLEYEVWDAEDSMVMSWLPHSMQPEISKTYLFLTTAEDIWEAVSKTYSKVGVSSQIIEVKRHIFNTKQGSSTVTEYYNALKGLWPKTRFIPEPGDGISH</sequence>
<evidence type="ECO:0000313" key="1">
    <source>
        <dbReference type="EMBL" id="RVW94197.1"/>
    </source>
</evidence>
<evidence type="ECO:0000313" key="2">
    <source>
        <dbReference type="Proteomes" id="UP000288805"/>
    </source>
</evidence>